<evidence type="ECO:0000313" key="1">
    <source>
        <dbReference type="EMBL" id="EYC27079.1"/>
    </source>
</evidence>
<dbReference type="AlphaFoldDB" id="A0A016VHM4"/>
<gene>
    <name evidence="1" type="primary">Acey_s0009.g511</name>
    <name evidence="1" type="ORF">Y032_0009g511</name>
</gene>
<protein>
    <submittedName>
        <fullName evidence="1">Uncharacterized protein</fullName>
    </submittedName>
</protein>
<sequence length="85" mass="9582">MLVGCATYTLPSATSVVERTIHVFLRGLGQLAFARELADRQQSGFVVRGCASMVKQQWISYRASIHVLSYHPLNKRYSQLLARNN</sequence>
<dbReference type="EMBL" id="JARK01001345">
    <property type="protein sequence ID" value="EYC27079.1"/>
    <property type="molecule type" value="Genomic_DNA"/>
</dbReference>
<proteinExistence type="predicted"/>
<accession>A0A016VHM4</accession>
<name>A0A016VHM4_9BILA</name>
<dbReference type="Proteomes" id="UP000024635">
    <property type="component" value="Unassembled WGS sequence"/>
</dbReference>
<keyword evidence="2" id="KW-1185">Reference proteome</keyword>
<comment type="caution">
    <text evidence="1">The sequence shown here is derived from an EMBL/GenBank/DDBJ whole genome shotgun (WGS) entry which is preliminary data.</text>
</comment>
<organism evidence="1 2">
    <name type="scientific">Ancylostoma ceylanicum</name>
    <dbReference type="NCBI Taxonomy" id="53326"/>
    <lineage>
        <taxon>Eukaryota</taxon>
        <taxon>Metazoa</taxon>
        <taxon>Ecdysozoa</taxon>
        <taxon>Nematoda</taxon>
        <taxon>Chromadorea</taxon>
        <taxon>Rhabditida</taxon>
        <taxon>Rhabditina</taxon>
        <taxon>Rhabditomorpha</taxon>
        <taxon>Strongyloidea</taxon>
        <taxon>Ancylostomatidae</taxon>
        <taxon>Ancylostomatinae</taxon>
        <taxon>Ancylostoma</taxon>
    </lineage>
</organism>
<evidence type="ECO:0000313" key="2">
    <source>
        <dbReference type="Proteomes" id="UP000024635"/>
    </source>
</evidence>
<reference evidence="2" key="1">
    <citation type="journal article" date="2015" name="Nat. Genet.">
        <title>The genome and transcriptome of the zoonotic hookworm Ancylostoma ceylanicum identify infection-specific gene families.</title>
        <authorList>
            <person name="Schwarz E.M."/>
            <person name="Hu Y."/>
            <person name="Antoshechkin I."/>
            <person name="Miller M.M."/>
            <person name="Sternberg P.W."/>
            <person name="Aroian R.V."/>
        </authorList>
    </citation>
    <scope>NUCLEOTIDE SEQUENCE</scope>
    <source>
        <strain evidence="2">HY135</strain>
    </source>
</reference>